<dbReference type="KEGG" id="parq:DSM112329_02191"/>
<keyword evidence="2" id="KW-0472">Membrane</keyword>
<feature type="region of interest" description="Disordered" evidence="1">
    <location>
        <begin position="84"/>
        <end position="105"/>
    </location>
</feature>
<evidence type="ECO:0000256" key="2">
    <source>
        <dbReference type="SAM" id="Phobius"/>
    </source>
</evidence>
<accession>A0AAU7AUH8</accession>
<feature type="compositionally biased region" description="Low complexity" evidence="1">
    <location>
        <begin position="84"/>
        <end position="98"/>
    </location>
</feature>
<name>A0AAU7AUH8_9ACTN</name>
<gene>
    <name evidence="3" type="ORF">DSM112329_02191</name>
</gene>
<organism evidence="3">
    <name type="scientific">Paraconexibacter sp. AEG42_29</name>
    <dbReference type="NCBI Taxonomy" id="2997339"/>
    <lineage>
        <taxon>Bacteria</taxon>
        <taxon>Bacillati</taxon>
        <taxon>Actinomycetota</taxon>
        <taxon>Thermoleophilia</taxon>
        <taxon>Solirubrobacterales</taxon>
        <taxon>Paraconexibacteraceae</taxon>
        <taxon>Paraconexibacter</taxon>
    </lineage>
</organism>
<sequence length="308" mass="32224">MHSWLADRSLAHQAKATGVVGDPVNRGQRMTVATRDQADLGTSVEQTGWQAGLETRGAETRRSGAGRGALGATRLAERAPITVPRVGPVAGPAGAAPRAPMPPRDPAFPRFTERRFVRDPMAPQPAPVVVPPRTRRLKRDEERRYGSFAVYLTVLLASAVAGVVVAWLFTAPAARMCSGGDAVGACVKDNVFAPALTTFALILAIGMVLATLVVDVIPDARRKRRAGYRLKRDARPAPPPRTDAPPMPADLLAVAGWSPAQGSGAVDRASAAAALRAIRAICPTCVTVVTARAGLCLQCGGAVVARQG</sequence>
<proteinExistence type="predicted"/>
<feature type="transmembrane region" description="Helical" evidence="2">
    <location>
        <begin position="191"/>
        <end position="217"/>
    </location>
</feature>
<keyword evidence="2" id="KW-0812">Transmembrane</keyword>
<dbReference type="EMBL" id="CP114014">
    <property type="protein sequence ID" value="XAY05342.1"/>
    <property type="molecule type" value="Genomic_DNA"/>
</dbReference>
<evidence type="ECO:0000256" key="1">
    <source>
        <dbReference type="SAM" id="MobiDB-lite"/>
    </source>
</evidence>
<dbReference type="AlphaFoldDB" id="A0AAU7AUH8"/>
<reference evidence="3" key="1">
    <citation type="submission" date="2022-12" db="EMBL/GenBank/DDBJ databases">
        <title>Paraconexibacter alkalitolerans sp. nov. and Baekduia alba sp. nov., isolated from soil and emended description of the genera Paraconexibacter (Chun et al., 2020) and Baekduia (An et al., 2020).</title>
        <authorList>
            <person name="Vieira S."/>
            <person name="Huber K.J."/>
            <person name="Geppert A."/>
            <person name="Wolf J."/>
            <person name="Neumann-Schaal M."/>
            <person name="Muesken M."/>
            <person name="Overmann J."/>
        </authorList>
    </citation>
    <scope>NUCLEOTIDE SEQUENCE</scope>
    <source>
        <strain evidence="3">AEG42_29</strain>
    </source>
</reference>
<feature type="transmembrane region" description="Helical" evidence="2">
    <location>
        <begin position="145"/>
        <end position="171"/>
    </location>
</feature>
<evidence type="ECO:0000313" key="3">
    <source>
        <dbReference type="EMBL" id="XAY05342.1"/>
    </source>
</evidence>
<keyword evidence="2" id="KW-1133">Transmembrane helix</keyword>
<protein>
    <submittedName>
        <fullName evidence="3">Uncharacterized protein</fullName>
    </submittedName>
</protein>